<evidence type="ECO:0000256" key="12">
    <source>
        <dbReference type="ARBA" id="ARBA00023052"/>
    </source>
</evidence>
<feature type="domain" description="Transketolase-like pyrimidine-binding" evidence="13">
    <location>
        <begin position="303"/>
        <end position="466"/>
    </location>
</feature>
<organism evidence="14 15">
    <name type="scientific">Candidatus Cerribacteria bacterium 'Amazon FNV 2010 28 9'</name>
    <dbReference type="NCBI Taxonomy" id="2081795"/>
    <lineage>
        <taxon>Bacteria</taxon>
        <taxon>Candidatus Cerribacteria</taxon>
    </lineage>
</organism>
<comment type="subunit">
    <text evidence="6">Homodimer.</text>
</comment>
<gene>
    <name evidence="14" type="ORF">C5B42_05530</name>
</gene>
<evidence type="ECO:0000259" key="13">
    <source>
        <dbReference type="SMART" id="SM00861"/>
    </source>
</evidence>
<dbReference type="InterPro" id="IPR009014">
    <property type="entry name" value="Transketo_C/PFOR_II"/>
</dbReference>
<comment type="cofactor">
    <cofactor evidence="4">
        <name>thiamine diphosphate</name>
        <dbReference type="ChEBI" id="CHEBI:58937"/>
    </cofactor>
</comment>
<evidence type="ECO:0000256" key="11">
    <source>
        <dbReference type="ARBA" id="ARBA00022842"/>
    </source>
</evidence>
<comment type="cofactor">
    <cofactor evidence="1">
        <name>Ca(2+)</name>
        <dbReference type="ChEBI" id="CHEBI:29108"/>
    </cofactor>
</comment>
<accession>A0A317JNV2</accession>
<dbReference type="CDD" id="cd07033">
    <property type="entry name" value="TPP_PYR_DXS_TK_like"/>
    <property type="match status" value="1"/>
</dbReference>
<keyword evidence="11" id="KW-0460">Magnesium</keyword>
<dbReference type="InterPro" id="IPR049557">
    <property type="entry name" value="Transketolase_CS"/>
</dbReference>
<comment type="caution">
    <text evidence="14">The sequence shown here is derived from an EMBL/GenBank/DDBJ whole genome shotgun (WGS) entry which is preliminary data.</text>
</comment>
<evidence type="ECO:0000256" key="10">
    <source>
        <dbReference type="ARBA" id="ARBA00022837"/>
    </source>
</evidence>
<evidence type="ECO:0000256" key="7">
    <source>
        <dbReference type="ARBA" id="ARBA00016662"/>
    </source>
</evidence>
<name>A0A317JNV2_9BACT</name>
<dbReference type="AlphaFoldDB" id="A0A317JNV2"/>
<evidence type="ECO:0000256" key="5">
    <source>
        <dbReference type="ARBA" id="ARBA00007131"/>
    </source>
</evidence>
<dbReference type="Pfam" id="PF00456">
    <property type="entry name" value="Transketolase_N"/>
    <property type="match status" value="1"/>
</dbReference>
<evidence type="ECO:0000256" key="9">
    <source>
        <dbReference type="ARBA" id="ARBA00022723"/>
    </source>
</evidence>
<dbReference type="Pfam" id="PF02779">
    <property type="entry name" value="Transket_pyr"/>
    <property type="match status" value="1"/>
</dbReference>
<dbReference type="CDD" id="cd02012">
    <property type="entry name" value="TPP_TK"/>
    <property type="match status" value="1"/>
</dbReference>
<reference evidence="14 15" key="1">
    <citation type="submission" date="2018-02" db="EMBL/GenBank/DDBJ databases">
        <title>Genomic Reconstructions from Amazon Rainforest and Pasture Soil Reveal Novel Insights into the Physiology of Candidate Phyla in Tropical Sites.</title>
        <authorList>
            <person name="Kroeger M.E."/>
            <person name="Delmont T."/>
            <person name="Eren A.M."/>
            <person name="Guo J."/>
            <person name="Meyer K.M."/>
            <person name="Khan K."/>
            <person name="Rodrigues J.L.M."/>
            <person name="Bohannan B.J.M."/>
            <person name="Tringe S."/>
            <person name="Borges C.D."/>
            <person name="Tiedje J."/>
            <person name="Tsai S.M."/>
            <person name="Nusslein K."/>
        </authorList>
    </citation>
    <scope>NUCLEOTIDE SEQUENCE [LARGE SCALE GENOMIC DNA]</scope>
    <source>
        <strain evidence="14">Amazon FNV 2010 28 9</strain>
    </source>
</reference>
<proteinExistence type="inferred from homology"/>
<dbReference type="SMART" id="SM00861">
    <property type="entry name" value="Transket_pyr"/>
    <property type="match status" value="1"/>
</dbReference>
<comment type="similarity">
    <text evidence="5">Belongs to the transketolase family.</text>
</comment>
<evidence type="ECO:0000256" key="4">
    <source>
        <dbReference type="ARBA" id="ARBA00001964"/>
    </source>
</evidence>
<dbReference type="InterPro" id="IPR005474">
    <property type="entry name" value="Transketolase_N"/>
</dbReference>
<evidence type="ECO:0000256" key="2">
    <source>
        <dbReference type="ARBA" id="ARBA00001936"/>
    </source>
</evidence>
<dbReference type="Gene3D" id="3.40.50.970">
    <property type="match status" value="2"/>
</dbReference>
<dbReference type="GO" id="GO:0030976">
    <property type="term" value="F:thiamine pyrophosphate binding"/>
    <property type="evidence" value="ECO:0007669"/>
    <property type="project" value="TreeGrafter"/>
</dbReference>
<comment type="cofactor">
    <cofactor evidence="2">
        <name>Mn(2+)</name>
        <dbReference type="ChEBI" id="CHEBI:29035"/>
    </cofactor>
</comment>
<keyword evidence="8" id="KW-0808">Transferase</keyword>
<dbReference type="PANTHER" id="PTHR43195">
    <property type="entry name" value="TRANSKETOLASE"/>
    <property type="match status" value="1"/>
</dbReference>
<dbReference type="InterPro" id="IPR033248">
    <property type="entry name" value="Transketolase_C"/>
</dbReference>
<keyword evidence="9" id="KW-0479">Metal-binding</keyword>
<dbReference type="InterPro" id="IPR005475">
    <property type="entry name" value="Transketolase-like_Pyr-bd"/>
</dbReference>
<dbReference type="GO" id="GO:0019682">
    <property type="term" value="P:glyceraldehyde-3-phosphate metabolic process"/>
    <property type="evidence" value="ECO:0007669"/>
    <property type="project" value="UniProtKB-ARBA"/>
</dbReference>
<dbReference type="Pfam" id="PF02780">
    <property type="entry name" value="Transketolase_C"/>
    <property type="match status" value="1"/>
</dbReference>
<dbReference type="NCBIfam" id="NF004559">
    <property type="entry name" value="PRK05899.2-5"/>
    <property type="match status" value="1"/>
</dbReference>
<evidence type="ECO:0000256" key="6">
    <source>
        <dbReference type="ARBA" id="ARBA00011738"/>
    </source>
</evidence>
<dbReference type="InterPro" id="IPR029061">
    <property type="entry name" value="THDP-binding"/>
</dbReference>
<dbReference type="PANTHER" id="PTHR43195:SF1">
    <property type="entry name" value="FI06132P-RELATED"/>
    <property type="match status" value="1"/>
</dbReference>
<protein>
    <recommendedName>
        <fullName evidence="7">Transketolase</fullName>
    </recommendedName>
</protein>
<dbReference type="GO" id="GO:0004802">
    <property type="term" value="F:transketolase activity"/>
    <property type="evidence" value="ECO:0007669"/>
    <property type="project" value="TreeGrafter"/>
</dbReference>
<dbReference type="EMBL" id="PSRQ01000059">
    <property type="protein sequence ID" value="PWU22669.1"/>
    <property type="molecule type" value="Genomic_DNA"/>
</dbReference>
<dbReference type="PROSITE" id="PS00801">
    <property type="entry name" value="TRANSKETOLASE_1"/>
    <property type="match status" value="1"/>
</dbReference>
<dbReference type="GO" id="GO:0005737">
    <property type="term" value="C:cytoplasm"/>
    <property type="evidence" value="ECO:0007669"/>
    <property type="project" value="UniProtKB-ARBA"/>
</dbReference>
<dbReference type="Proteomes" id="UP000246104">
    <property type="component" value="Unassembled WGS sequence"/>
</dbReference>
<evidence type="ECO:0000256" key="8">
    <source>
        <dbReference type="ARBA" id="ARBA00022679"/>
    </source>
</evidence>
<dbReference type="SUPFAM" id="SSF52922">
    <property type="entry name" value="TK C-terminal domain-like"/>
    <property type="match status" value="1"/>
</dbReference>
<dbReference type="SUPFAM" id="SSF52518">
    <property type="entry name" value="Thiamin diphosphate-binding fold (THDP-binding)"/>
    <property type="match status" value="2"/>
</dbReference>
<evidence type="ECO:0000313" key="14">
    <source>
        <dbReference type="EMBL" id="PWU22669.1"/>
    </source>
</evidence>
<evidence type="ECO:0000256" key="3">
    <source>
        <dbReference type="ARBA" id="ARBA00001946"/>
    </source>
</evidence>
<evidence type="ECO:0000313" key="15">
    <source>
        <dbReference type="Proteomes" id="UP000246104"/>
    </source>
</evidence>
<evidence type="ECO:0000256" key="1">
    <source>
        <dbReference type="ARBA" id="ARBA00001913"/>
    </source>
</evidence>
<dbReference type="InterPro" id="IPR051424">
    <property type="entry name" value="Transketolase-like"/>
</dbReference>
<keyword evidence="12" id="KW-0786">Thiamine pyrophosphate</keyword>
<comment type="cofactor">
    <cofactor evidence="3">
        <name>Mg(2+)</name>
        <dbReference type="ChEBI" id="CHEBI:18420"/>
    </cofactor>
</comment>
<keyword evidence="10" id="KW-0106">Calcium</keyword>
<dbReference type="Gene3D" id="3.40.50.920">
    <property type="match status" value="1"/>
</dbReference>
<sequence length="607" mass="65571">MDATLFSQAAIEMRRRIITMTSKAGSGHMTSSLSCVELLIVLFSQFIHYDPIFPNNIFNDRFILSKGHAAPALYALYSLAGWIHEDELESLRERGSRLEGHPTRRLPFIDVATGSLGQGLAVGIGEAIGLQRLDPQPHVFVMLGDGEMAEGSVWEAMAVGAKHDVSNIVAIVDCNRLGQSGESIIGSEIETLAKRTESFGWKTKVIDGHDLIAIDEALKGATSSPGPHMILAKTIKGKGYPLSEDKEGWHAKVLNTEELAKALEHLGAAQNIHLQVQKPQRHVPISRKPSSLRVYSPAFQNPTATKMAFGKAVESIVSQDRDCMVIDGDVKNSTMTQGAFVSYPAQAIESYIVEQTMMGMATGLDVVGKTVIVSTFAAFLTRAFDQLRMAALSSRRIIVNGSYAGVSIGKDGASQMGLEDIAMMRTLPESVVVYPSDAYSAYALLHELYSLDTLSYIRTTREPTPLLYGPLAKFPLGGSHIHGASDADQVTIIAAGITLFEALKAQQELSSQGVAIRVIDAYSIKPLDCETISLSVHQTHGRVIVVEDHRQQGGLGEAVLSGIAGDGQVFFKHLCVHGIPGSAAPQEELQEHHIDVEAIVRAVRGMV</sequence>
<dbReference type="FunFam" id="3.40.50.970:FF:000129">
    <property type="entry name" value="Transketolase"/>
    <property type="match status" value="1"/>
</dbReference>
<dbReference type="GO" id="GO:0046872">
    <property type="term" value="F:metal ion binding"/>
    <property type="evidence" value="ECO:0007669"/>
    <property type="project" value="UniProtKB-KW"/>
</dbReference>